<evidence type="ECO:0000313" key="8">
    <source>
        <dbReference type="Proteomes" id="UP000283269"/>
    </source>
</evidence>
<comment type="subunit">
    <text evidence="4">Binds to mitochondrial small subunit 15S rRNA.</text>
</comment>
<name>A0A409WH33_PSICY</name>
<dbReference type="PANTHER" id="PTHR47447">
    <property type="entry name" value="OS03G0856100 PROTEIN"/>
    <property type="match status" value="1"/>
</dbReference>
<protein>
    <recommendedName>
        <fullName evidence="9">Pentacotripeptide-repeat region of PRORP domain-containing protein</fullName>
    </recommendedName>
</protein>
<dbReference type="AlphaFoldDB" id="A0A409WH33"/>
<keyword evidence="8" id="KW-1185">Reference proteome</keyword>
<dbReference type="InterPro" id="IPR002885">
    <property type="entry name" value="PPR_rpt"/>
</dbReference>
<dbReference type="InterPro" id="IPR011990">
    <property type="entry name" value="TPR-like_helical_dom_sf"/>
</dbReference>
<dbReference type="NCBIfam" id="TIGR00756">
    <property type="entry name" value="PPR"/>
    <property type="match status" value="1"/>
</dbReference>
<dbReference type="EMBL" id="NHYD01003434">
    <property type="protein sequence ID" value="PPQ77740.1"/>
    <property type="molecule type" value="Genomic_DNA"/>
</dbReference>
<dbReference type="PANTHER" id="PTHR47447:SF17">
    <property type="entry name" value="OS12G0638900 PROTEIN"/>
    <property type="match status" value="1"/>
</dbReference>
<comment type="caution">
    <text evidence="7">The sequence shown here is derived from an EMBL/GenBank/DDBJ whole genome shotgun (WGS) entry which is preliminary data.</text>
</comment>
<feature type="region of interest" description="Disordered" evidence="6">
    <location>
        <begin position="639"/>
        <end position="665"/>
    </location>
</feature>
<dbReference type="OrthoDB" id="185373at2759"/>
<proteinExistence type="inferred from homology"/>
<dbReference type="InParanoid" id="A0A409WH33"/>
<feature type="region of interest" description="Disordered" evidence="6">
    <location>
        <begin position="44"/>
        <end position="150"/>
    </location>
</feature>
<evidence type="ECO:0000256" key="4">
    <source>
        <dbReference type="ARBA" id="ARBA00044511"/>
    </source>
</evidence>
<evidence type="ECO:0008006" key="9">
    <source>
        <dbReference type="Google" id="ProtNLM"/>
    </source>
</evidence>
<sequence>MLRKITQGSGNVVLERVLLPSSSQSLHNVSLKAFSTWLDAHHSPLSSNIPETSLSSSTNWPRDGRRFASTRHPPRHGSGKETERPELPRFLRRQQLQKTSTQETVKSVVRPASPSRPQNSPSSSKTPTFRSRHYDPDNQTTPKSELRPLEPHILSGRLKKLCNAGKIDDAVYMLKNAPLDAQNTQVWNTLIWECLKGKRFQLGYQLFIDMKRRGFSPTTRTFQTFFSGLSRIEHWPTHPKQLTNARSLYEAFQRHISSLKRHDPTNSDLTIEPLGGYIRILGNAGQYQEIFDVYYSMDQDGPLAPNQYIFTCMFQAIAAAKKDTTEGSVKVAADARMLWSQLTRAAKKAGFTPDSYTAVSALKALAGGNETDHELAFRIVEQNFGLVADRTTSKPGLFPLQPESLAAILKLCNETKQYSKCTQFYQQVKRRPEETGGVSILDRLHMEEVLRAEVALREPGLGYHAVETLEWMLRQEITGVNGPKIRPGLSTYNLVMQACWRSADWNSAARTFDLMTGYHSHDFKDGAVASNPRFDKRGPGRNLPVTAEFMSSMLKTALATNNRADMRQVLRITDYLGFDKLLRTGGTEKHETSKSAKHRQFFGNKFASAVVETVTAVLEDSGKHAKPEEARKWRALANEARTQLGVPTEAPARTPRRRTASASST</sequence>
<evidence type="ECO:0000256" key="1">
    <source>
        <dbReference type="ARBA" id="ARBA00006192"/>
    </source>
</evidence>
<feature type="repeat" description="PPR" evidence="5">
    <location>
        <begin position="183"/>
        <end position="217"/>
    </location>
</feature>
<reference evidence="7 8" key="1">
    <citation type="journal article" date="2018" name="Evol. Lett.">
        <title>Horizontal gene cluster transfer increased hallucinogenic mushroom diversity.</title>
        <authorList>
            <person name="Reynolds H.T."/>
            <person name="Vijayakumar V."/>
            <person name="Gluck-Thaler E."/>
            <person name="Korotkin H.B."/>
            <person name="Matheny P.B."/>
            <person name="Slot J.C."/>
        </authorList>
    </citation>
    <scope>NUCLEOTIDE SEQUENCE [LARGE SCALE GENOMIC DNA]</scope>
    <source>
        <strain evidence="7 8">2631</strain>
    </source>
</reference>
<feature type="compositionally biased region" description="Polar residues" evidence="6">
    <location>
        <begin position="44"/>
        <end position="60"/>
    </location>
</feature>
<gene>
    <name evidence="7" type="ORF">CVT25_011175</name>
</gene>
<accession>A0A409WH33</accession>
<comment type="similarity">
    <text evidence="1">Belongs to the CCM1 family.</text>
</comment>
<evidence type="ECO:0000313" key="7">
    <source>
        <dbReference type="EMBL" id="PPQ77740.1"/>
    </source>
</evidence>
<evidence type="ECO:0000256" key="2">
    <source>
        <dbReference type="ARBA" id="ARBA00022737"/>
    </source>
</evidence>
<feature type="compositionally biased region" description="Polar residues" evidence="6">
    <location>
        <begin position="94"/>
        <end position="105"/>
    </location>
</feature>
<keyword evidence="2" id="KW-0677">Repeat</keyword>
<evidence type="ECO:0000256" key="5">
    <source>
        <dbReference type="PROSITE-ProRule" id="PRU00708"/>
    </source>
</evidence>
<feature type="compositionally biased region" description="Basic residues" evidence="6">
    <location>
        <begin position="68"/>
        <end position="77"/>
    </location>
</feature>
<dbReference type="PROSITE" id="PS51375">
    <property type="entry name" value="PPR"/>
    <property type="match status" value="1"/>
</dbReference>
<dbReference type="Proteomes" id="UP000283269">
    <property type="component" value="Unassembled WGS sequence"/>
</dbReference>
<dbReference type="Pfam" id="PF13041">
    <property type="entry name" value="PPR_2"/>
    <property type="match status" value="1"/>
</dbReference>
<dbReference type="STRING" id="93625.A0A409WH33"/>
<evidence type="ECO:0000256" key="3">
    <source>
        <dbReference type="ARBA" id="ARBA00044493"/>
    </source>
</evidence>
<organism evidence="7 8">
    <name type="scientific">Psilocybe cyanescens</name>
    <dbReference type="NCBI Taxonomy" id="93625"/>
    <lineage>
        <taxon>Eukaryota</taxon>
        <taxon>Fungi</taxon>
        <taxon>Dikarya</taxon>
        <taxon>Basidiomycota</taxon>
        <taxon>Agaricomycotina</taxon>
        <taxon>Agaricomycetes</taxon>
        <taxon>Agaricomycetidae</taxon>
        <taxon>Agaricales</taxon>
        <taxon>Agaricineae</taxon>
        <taxon>Strophariaceae</taxon>
        <taxon>Psilocybe</taxon>
    </lineage>
</organism>
<feature type="compositionally biased region" description="Low complexity" evidence="6">
    <location>
        <begin position="111"/>
        <end position="124"/>
    </location>
</feature>
<dbReference type="Gene3D" id="1.25.40.10">
    <property type="entry name" value="Tetratricopeptide repeat domain"/>
    <property type="match status" value="2"/>
</dbReference>
<comment type="function">
    <text evidence="3">Regulates mitochondrial small subunit maturation by controlling 15S rRNA 5'-end processing. Localizes to the 5' precursor of the 15S rRNA in a position that is subsequently occupied by mS47 in the mature yeast mtSSU. Uses structure and sequence-specific RNA recognition, binding to a single-stranded region of the precursor and specifically recognizing bases -6 to -1. The exchange of Ccm1 for mS47 is coupled to the irreversible removal of precursor rRNA that is accompanied by conformational changes of the mitoribosomal proteins uS5m and mS26. These conformational changes signal completion of 5'-end rRNA processing through protection of the mature 5'-end of the 15S rRNA and stabilization of mS47. The removal of the 5' precursor together with the dissociation of Ccm1 may be catalyzed by the 5'-3' exoribonuclease Pet127. Involved in the specific removal of group I introns in mitochondrial encoded transcripts.</text>
</comment>
<feature type="compositionally biased region" description="Basic and acidic residues" evidence="6">
    <location>
        <begin position="78"/>
        <end position="89"/>
    </location>
</feature>
<evidence type="ECO:0000256" key="6">
    <source>
        <dbReference type="SAM" id="MobiDB-lite"/>
    </source>
</evidence>